<dbReference type="Proteomes" id="UP000193067">
    <property type="component" value="Unassembled WGS sequence"/>
</dbReference>
<evidence type="ECO:0000313" key="2">
    <source>
        <dbReference type="Proteomes" id="UP000193067"/>
    </source>
</evidence>
<proteinExistence type="predicted"/>
<accession>A0A1Y2ISK7</accession>
<reference evidence="1 2" key="1">
    <citation type="journal article" date="2015" name="Biotechnol. Biofuels">
        <title>Enhanced degradation of softwood versus hardwood by the white-rot fungus Pycnoporus coccineus.</title>
        <authorList>
            <person name="Couturier M."/>
            <person name="Navarro D."/>
            <person name="Chevret D."/>
            <person name="Henrissat B."/>
            <person name="Piumi F."/>
            <person name="Ruiz-Duenas F.J."/>
            <person name="Martinez A.T."/>
            <person name="Grigoriev I.V."/>
            <person name="Riley R."/>
            <person name="Lipzen A."/>
            <person name="Berrin J.G."/>
            <person name="Master E.R."/>
            <person name="Rosso M.N."/>
        </authorList>
    </citation>
    <scope>NUCLEOTIDE SEQUENCE [LARGE SCALE GENOMIC DNA]</scope>
    <source>
        <strain evidence="1 2">BRFM310</strain>
    </source>
</reference>
<keyword evidence="2" id="KW-1185">Reference proteome</keyword>
<evidence type="ECO:0000313" key="1">
    <source>
        <dbReference type="EMBL" id="OSD04106.1"/>
    </source>
</evidence>
<name>A0A1Y2ISK7_TRAC3</name>
<organism evidence="1 2">
    <name type="scientific">Trametes coccinea (strain BRFM310)</name>
    <name type="common">Pycnoporus coccineus</name>
    <dbReference type="NCBI Taxonomy" id="1353009"/>
    <lineage>
        <taxon>Eukaryota</taxon>
        <taxon>Fungi</taxon>
        <taxon>Dikarya</taxon>
        <taxon>Basidiomycota</taxon>
        <taxon>Agaricomycotina</taxon>
        <taxon>Agaricomycetes</taxon>
        <taxon>Polyporales</taxon>
        <taxon>Polyporaceae</taxon>
        <taxon>Trametes</taxon>
    </lineage>
</organism>
<gene>
    <name evidence="1" type="ORF">PYCCODRAFT_175983</name>
</gene>
<dbReference type="AlphaFoldDB" id="A0A1Y2ISK7"/>
<sequence>MATLRLAMPTRRLSPSYCSPSGLVISPALSVRVLQVCTVDDPHAMGGSEWIYVPFRQRPTLLDVLRRTTMTGKLASAIHTRRRASHEEISCRSVIVYREQPRRIAHARTCTAIAGCQAADFDPQAPQPLSLGSLVRVYRTVLSVNVRVQISVLCDFD</sequence>
<dbReference type="EMBL" id="KZ084098">
    <property type="protein sequence ID" value="OSD04106.1"/>
    <property type="molecule type" value="Genomic_DNA"/>
</dbReference>
<protein>
    <submittedName>
        <fullName evidence="1">Uncharacterized protein</fullName>
    </submittedName>
</protein>